<dbReference type="OrthoDB" id="6059216at2"/>
<feature type="compositionally biased region" description="Basic residues" evidence="1">
    <location>
        <begin position="41"/>
        <end position="53"/>
    </location>
</feature>
<dbReference type="SUPFAM" id="SSF46955">
    <property type="entry name" value="Putative DNA-binding domain"/>
    <property type="match status" value="1"/>
</dbReference>
<feature type="region of interest" description="Disordered" evidence="1">
    <location>
        <begin position="129"/>
        <end position="151"/>
    </location>
</feature>
<comment type="caution">
    <text evidence="2">The sequence shown here is derived from an EMBL/GenBank/DDBJ whole genome shotgun (WGS) entry which is preliminary data.</text>
</comment>
<feature type="compositionally biased region" description="Basic and acidic residues" evidence="1">
    <location>
        <begin position="1"/>
        <end position="32"/>
    </location>
</feature>
<accession>A0A1V4HWM6</accession>
<dbReference type="EMBL" id="MWPQ01000045">
    <property type="protein sequence ID" value="OPH82378.1"/>
    <property type="molecule type" value="Genomic_DNA"/>
</dbReference>
<dbReference type="AlphaFoldDB" id="A0A1V4HWM6"/>
<sequence length="151" mass="17331">MPVQRERLNPIKRERLHDNKEPIKRERLHAEPENISDFAPTRRKLRPTRKSRGPNKERLITDNRRLLLRRELADVCAVSVDTVKKWEAKNPGDTGIKPVRLTPNGRSVFYDIEDAERYLGIALRPKQAVIASTDAPDETPPPSEQPPNKSS</sequence>
<name>A0A1V4HWM6_NITVU</name>
<protein>
    <submittedName>
        <fullName evidence="2">Uncharacterized protein</fullName>
    </submittedName>
</protein>
<keyword evidence="3" id="KW-1185">Reference proteome</keyword>
<evidence type="ECO:0000256" key="1">
    <source>
        <dbReference type="SAM" id="MobiDB-lite"/>
    </source>
</evidence>
<organism evidence="2 3">
    <name type="scientific">Nitrobacter vulgaris</name>
    <dbReference type="NCBI Taxonomy" id="29421"/>
    <lineage>
        <taxon>Bacteria</taxon>
        <taxon>Pseudomonadati</taxon>
        <taxon>Pseudomonadota</taxon>
        <taxon>Alphaproteobacteria</taxon>
        <taxon>Hyphomicrobiales</taxon>
        <taxon>Nitrobacteraceae</taxon>
        <taxon>Nitrobacter</taxon>
    </lineage>
</organism>
<evidence type="ECO:0000313" key="2">
    <source>
        <dbReference type="EMBL" id="OPH82378.1"/>
    </source>
</evidence>
<evidence type="ECO:0000313" key="3">
    <source>
        <dbReference type="Proteomes" id="UP000189940"/>
    </source>
</evidence>
<reference evidence="2 3" key="1">
    <citation type="submission" date="2017-02" db="EMBL/GenBank/DDBJ databases">
        <title>Genome sequence of the nitrite-oxidizing bacterium Nitrobacter vulgaris strain Ab1.</title>
        <authorList>
            <person name="Mellbye B.L."/>
            <person name="Davis E.W."/>
            <person name="Spieck E."/>
            <person name="Chang J.H."/>
            <person name="Bottomley P.J."/>
            <person name="Sayavedra-Soto L.A."/>
        </authorList>
    </citation>
    <scope>NUCLEOTIDE SEQUENCE [LARGE SCALE GENOMIC DNA]</scope>
    <source>
        <strain evidence="2 3">Ab1</strain>
    </source>
</reference>
<dbReference type="InterPro" id="IPR009061">
    <property type="entry name" value="DNA-bd_dom_put_sf"/>
</dbReference>
<gene>
    <name evidence="2" type="ORF">B2M20_12375</name>
</gene>
<dbReference type="RefSeq" id="WP_079447357.1">
    <property type="nucleotide sequence ID" value="NZ_MWPQ01000045.1"/>
</dbReference>
<proteinExistence type="predicted"/>
<dbReference type="Proteomes" id="UP000189940">
    <property type="component" value="Unassembled WGS sequence"/>
</dbReference>
<feature type="region of interest" description="Disordered" evidence="1">
    <location>
        <begin position="1"/>
        <end position="58"/>
    </location>
</feature>